<accession>A0ACD4UKY9</accession>
<sequence>MVRREPETGWLSDIDPEVTNPDGSPMWQPVLQTRSICLSPEVWFATEAECDAFIRDECIGQTWHPREGKS</sequence>
<proteinExistence type="predicted"/>
<organism evidence="1 2">
    <name type="scientific">Microbacterium phage Nicole72</name>
    <dbReference type="NCBI Taxonomy" id="3062838"/>
    <lineage>
        <taxon>Viruses</taxon>
        <taxon>Duplodnaviria</taxon>
        <taxon>Heunggongvirae</taxon>
        <taxon>Uroviricota</taxon>
        <taxon>Caudoviricetes</taxon>
        <taxon>Hodgkinviridae</taxon>
        <taxon>Meganvirus</taxon>
        <taxon>Meganvirus nichole72</taxon>
    </lineage>
</organism>
<name>A0ACD4UKY9_9CAUD</name>
<evidence type="ECO:0000313" key="1">
    <source>
        <dbReference type="EMBL" id="WKW87040.1"/>
    </source>
</evidence>
<protein>
    <submittedName>
        <fullName evidence="1">Uncharacterized protein</fullName>
    </submittedName>
</protein>
<keyword evidence="2" id="KW-1185">Reference proteome</keyword>
<dbReference type="EMBL" id="OR159674">
    <property type="protein sequence ID" value="WKW87040.1"/>
    <property type="molecule type" value="Genomic_DNA"/>
</dbReference>
<reference evidence="1" key="1">
    <citation type="submission" date="2023-06" db="EMBL/GenBank/DDBJ databases">
        <authorList>
            <person name="Byrum C.A."/>
            <person name="Fullante V.A."/>
            <person name="Ghosh G."/>
            <person name="Ivey A.L."/>
            <person name="Joby C.P."/>
            <person name="Johnson E."/>
            <person name="Kamil H.A."/>
            <person name="Martinez L."/>
            <person name="Tutelo G.A."/>
            <person name="Wilson D."/>
            <person name="Ziegler A.J."/>
            <person name="Garlena R.A."/>
            <person name="Russell D.A."/>
            <person name="Jacobs-Sera D."/>
            <person name="Hatfull G.F."/>
        </authorList>
    </citation>
    <scope>NUCLEOTIDE SEQUENCE</scope>
</reference>
<gene>
    <name evidence="1" type="primary">3</name>
    <name evidence="1" type="ORF">SEA_NICOLE72_3</name>
</gene>
<evidence type="ECO:0000313" key="2">
    <source>
        <dbReference type="Proteomes" id="UP001654554"/>
    </source>
</evidence>
<dbReference type="Proteomes" id="UP001654554">
    <property type="component" value="Segment"/>
</dbReference>